<evidence type="ECO:0000313" key="1">
    <source>
        <dbReference type="EMBL" id="HJA08643.1"/>
    </source>
</evidence>
<proteinExistence type="predicted"/>
<evidence type="ECO:0000313" key="2">
    <source>
        <dbReference type="Proteomes" id="UP000824225"/>
    </source>
</evidence>
<dbReference type="EMBL" id="DXAN01000018">
    <property type="protein sequence ID" value="HJA08643.1"/>
    <property type="molecule type" value="Genomic_DNA"/>
</dbReference>
<dbReference type="Proteomes" id="UP000824225">
    <property type="component" value="Unassembled WGS sequence"/>
</dbReference>
<reference evidence="1" key="1">
    <citation type="journal article" date="2021" name="PeerJ">
        <title>Extensive microbial diversity within the chicken gut microbiome revealed by metagenomics and culture.</title>
        <authorList>
            <person name="Gilroy R."/>
            <person name="Ravi A."/>
            <person name="Getino M."/>
            <person name="Pursley I."/>
            <person name="Horton D.L."/>
            <person name="Alikhan N.F."/>
            <person name="Baker D."/>
            <person name="Gharbi K."/>
            <person name="Hall N."/>
            <person name="Watson M."/>
            <person name="Adriaenssens E.M."/>
            <person name="Foster-Nyarko E."/>
            <person name="Jarju S."/>
            <person name="Secka A."/>
            <person name="Antonio M."/>
            <person name="Oren A."/>
            <person name="Chaudhuri R.R."/>
            <person name="La Ragione R."/>
            <person name="Hildebrand F."/>
            <person name="Pallen M.J."/>
        </authorList>
    </citation>
    <scope>NUCLEOTIDE SEQUENCE</scope>
    <source>
        <strain evidence="1">CHK186-16707</strain>
    </source>
</reference>
<comment type="caution">
    <text evidence="1">The sequence shown here is derived from an EMBL/GenBank/DDBJ whole genome shotgun (WGS) entry which is preliminary data.</text>
</comment>
<organism evidence="1 2">
    <name type="scientific">Candidatus Mailhella merdigallinarum</name>
    <dbReference type="NCBI Taxonomy" id="2838658"/>
    <lineage>
        <taxon>Bacteria</taxon>
        <taxon>Pseudomonadati</taxon>
        <taxon>Thermodesulfobacteriota</taxon>
        <taxon>Desulfovibrionia</taxon>
        <taxon>Desulfovibrionales</taxon>
        <taxon>Desulfovibrionaceae</taxon>
        <taxon>Mailhella</taxon>
    </lineage>
</organism>
<accession>A0A9D2KMK5</accession>
<dbReference type="AlphaFoldDB" id="A0A9D2KMK5"/>
<name>A0A9D2KMK5_9BACT</name>
<protein>
    <submittedName>
        <fullName evidence="1">Uncharacterized protein</fullName>
    </submittedName>
</protein>
<gene>
    <name evidence="1" type="ORF">H9962_05575</name>
</gene>
<reference evidence="1" key="2">
    <citation type="submission" date="2021-04" db="EMBL/GenBank/DDBJ databases">
        <authorList>
            <person name="Gilroy R."/>
        </authorList>
    </citation>
    <scope>NUCLEOTIDE SEQUENCE</scope>
    <source>
        <strain evidence="1">CHK186-16707</strain>
    </source>
</reference>
<sequence>MSLNHHLPLMRSALKQLTDFGKDAPLTPASAGEDVPCTRLLVAQGMENLIEHITLFDACLTEDTPFMKHFIGCLQGLRDDDTGSEQIFEDMVIFFREKALRLPPSRQTPIEREIMLQFEISQMNEDPESMVRLWYWEFLPTLVQHDFLRALGLDRRSGQEYLHAVTGVCLNS</sequence>